<feature type="transmembrane region" description="Helical" evidence="8">
    <location>
        <begin position="60"/>
        <end position="83"/>
    </location>
</feature>
<dbReference type="GO" id="GO:0005886">
    <property type="term" value="C:plasma membrane"/>
    <property type="evidence" value="ECO:0007669"/>
    <property type="project" value="UniProtKB-SubCell"/>
</dbReference>
<protein>
    <submittedName>
        <fullName evidence="9">Multisubunit potassium/proton antiporter, PhaF subunit</fullName>
    </submittedName>
</protein>
<feature type="transmembrane region" description="Helical" evidence="8">
    <location>
        <begin position="6"/>
        <end position="22"/>
    </location>
</feature>
<organism evidence="9 10">
    <name type="scientific">Tropicimonas sediminicola</name>
    <dbReference type="NCBI Taxonomy" id="1031541"/>
    <lineage>
        <taxon>Bacteria</taxon>
        <taxon>Pseudomonadati</taxon>
        <taxon>Pseudomonadota</taxon>
        <taxon>Alphaproteobacteria</taxon>
        <taxon>Rhodobacterales</taxon>
        <taxon>Roseobacteraceae</taxon>
        <taxon>Tropicimonas</taxon>
    </lineage>
</organism>
<dbReference type="NCBIfam" id="NF004812">
    <property type="entry name" value="PRK06161.1"/>
    <property type="match status" value="1"/>
</dbReference>
<dbReference type="GO" id="GO:0015385">
    <property type="term" value="F:sodium:proton antiporter activity"/>
    <property type="evidence" value="ECO:0007669"/>
    <property type="project" value="TreeGrafter"/>
</dbReference>
<evidence type="ECO:0000256" key="6">
    <source>
        <dbReference type="ARBA" id="ARBA00022989"/>
    </source>
</evidence>
<name>A0A239FI83_9RHOB</name>
<dbReference type="InterPro" id="IPR007208">
    <property type="entry name" value="MrpF/PhaF-like"/>
</dbReference>
<evidence type="ECO:0000256" key="8">
    <source>
        <dbReference type="SAM" id="Phobius"/>
    </source>
</evidence>
<sequence>MITFALYFAIACYGIGLLLNLWRIRFAPGVVDRILALDTMVINAIALLNIYGILVGTAVYFEVSLLIAMFGFVSTVAYCRFILRGNIIE</sequence>
<evidence type="ECO:0000256" key="3">
    <source>
        <dbReference type="ARBA" id="ARBA00022448"/>
    </source>
</evidence>
<keyword evidence="3" id="KW-0813">Transport</keyword>
<dbReference type="PANTHER" id="PTHR34702">
    <property type="entry name" value="NA(+)/H(+) ANTIPORTER SUBUNIT F1"/>
    <property type="match status" value="1"/>
</dbReference>
<feature type="transmembrane region" description="Helical" evidence="8">
    <location>
        <begin position="34"/>
        <end position="54"/>
    </location>
</feature>
<evidence type="ECO:0000256" key="7">
    <source>
        <dbReference type="ARBA" id="ARBA00023136"/>
    </source>
</evidence>
<dbReference type="EMBL" id="FZOY01000002">
    <property type="protein sequence ID" value="SNS55902.1"/>
    <property type="molecule type" value="Genomic_DNA"/>
</dbReference>
<evidence type="ECO:0000256" key="1">
    <source>
        <dbReference type="ARBA" id="ARBA00004651"/>
    </source>
</evidence>
<keyword evidence="4" id="KW-1003">Cell membrane</keyword>
<comment type="similarity">
    <text evidence="2">Belongs to the CPA3 antiporters (TC 2.A.63) subunit F family.</text>
</comment>
<keyword evidence="10" id="KW-1185">Reference proteome</keyword>
<dbReference type="AlphaFoldDB" id="A0A239FI83"/>
<keyword evidence="5 8" id="KW-0812">Transmembrane</keyword>
<dbReference type="RefSeq" id="WP_089232369.1">
    <property type="nucleotide sequence ID" value="NZ_FZOY01000002.1"/>
</dbReference>
<evidence type="ECO:0000256" key="4">
    <source>
        <dbReference type="ARBA" id="ARBA00022475"/>
    </source>
</evidence>
<evidence type="ECO:0000256" key="2">
    <source>
        <dbReference type="ARBA" id="ARBA00009212"/>
    </source>
</evidence>
<dbReference type="PANTHER" id="PTHR34702:SF1">
    <property type="entry name" value="NA(+)_H(+) ANTIPORTER SUBUNIT F"/>
    <property type="match status" value="1"/>
</dbReference>
<evidence type="ECO:0000313" key="9">
    <source>
        <dbReference type="EMBL" id="SNS55902.1"/>
    </source>
</evidence>
<dbReference type="Proteomes" id="UP000198426">
    <property type="component" value="Unassembled WGS sequence"/>
</dbReference>
<evidence type="ECO:0000313" key="10">
    <source>
        <dbReference type="Proteomes" id="UP000198426"/>
    </source>
</evidence>
<keyword evidence="7 8" id="KW-0472">Membrane</keyword>
<reference evidence="9 10" key="1">
    <citation type="submission" date="2017-06" db="EMBL/GenBank/DDBJ databases">
        <authorList>
            <person name="Kim H.J."/>
            <person name="Triplett B.A."/>
        </authorList>
    </citation>
    <scope>NUCLEOTIDE SEQUENCE [LARGE SCALE GENOMIC DNA]</scope>
    <source>
        <strain evidence="9 10">DSM 29339</strain>
    </source>
</reference>
<proteinExistence type="inferred from homology"/>
<comment type="subcellular location">
    <subcellularLocation>
        <location evidence="1">Cell membrane</location>
        <topology evidence="1">Multi-pass membrane protein</topology>
    </subcellularLocation>
</comment>
<dbReference type="OrthoDB" id="9800226at2"/>
<gene>
    <name evidence="9" type="ORF">SAMN05421757_102658</name>
</gene>
<accession>A0A239FI83</accession>
<keyword evidence="6 8" id="KW-1133">Transmembrane helix</keyword>
<dbReference type="Pfam" id="PF04066">
    <property type="entry name" value="MrpF_PhaF"/>
    <property type="match status" value="1"/>
</dbReference>
<evidence type="ECO:0000256" key="5">
    <source>
        <dbReference type="ARBA" id="ARBA00022692"/>
    </source>
</evidence>